<feature type="region of interest" description="Disordered" evidence="5">
    <location>
        <begin position="294"/>
        <end position="334"/>
    </location>
</feature>
<keyword evidence="4" id="KW-0539">Nucleus</keyword>
<dbReference type="GO" id="GO:0003677">
    <property type="term" value="F:DNA binding"/>
    <property type="evidence" value="ECO:0007669"/>
    <property type="project" value="UniProtKB-KW"/>
</dbReference>
<dbReference type="AlphaFoldDB" id="A0A8T0JHK7"/>
<dbReference type="PANTHER" id="PTHR10641:SF1388">
    <property type="entry name" value="MYB TRANSCRIPTION FACTOR"/>
    <property type="match status" value="1"/>
</dbReference>
<accession>A0A8T0JHK7</accession>
<feature type="domain" description="HTH myb-type" evidence="7">
    <location>
        <begin position="62"/>
        <end position="116"/>
    </location>
</feature>
<dbReference type="PROSITE" id="PS51294">
    <property type="entry name" value="HTH_MYB"/>
    <property type="match status" value="2"/>
</dbReference>
<dbReference type="Gene3D" id="1.10.10.60">
    <property type="entry name" value="Homeodomain-like"/>
    <property type="match status" value="2"/>
</dbReference>
<keyword evidence="2" id="KW-0677">Repeat</keyword>
<name>A0A8T0JHK7_PHAAN</name>
<evidence type="ECO:0000313" key="8">
    <source>
        <dbReference type="EMBL" id="KAG2371660.1"/>
    </source>
</evidence>
<evidence type="ECO:0000256" key="1">
    <source>
        <dbReference type="ARBA" id="ARBA00004123"/>
    </source>
</evidence>
<dbReference type="KEGG" id="var:108332874"/>
<feature type="compositionally biased region" description="Basic residues" evidence="5">
    <location>
        <begin position="309"/>
        <end position="318"/>
    </location>
</feature>
<dbReference type="PANTHER" id="PTHR10641">
    <property type="entry name" value="MYB FAMILY TRANSCRIPTION FACTOR"/>
    <property type="match status" value="1"/>
</dbReference>
<dbReference type="FunFam" id="1.10.10.60:FF:000001">
    <property type="entry name" value="MYB-related transcription factor"/>
    <property type="match status" value="1"/>
</dbReference>
<dbReference type="SMART" id="SM00717">
    <property type="entry name" value="SANT"/>
    <property type="match status" value="2"/>
</dbReference>
<evidence type="ECO:0000256" key="5">
    <source>
        <dbReference type="SAM" id="MobiDB-lite"/>
    </source>
</evidence>
<evidence type="ECO:0000259" key="6">
    <source>
        <dbReference type="PROSITE" id="PS50090"/>
    </source>
</evidence>
<reference evidence="8 9" key="1">
    <citation type="submission" date="2020-05" db="EMBL/GenBank/DDBJ databases">
        <title>Vigna angularis (adzuki bean) Var. LongXiaoDou No. 4 denovo assembly.</title>
        <authorList>
            <person name="Xiang H."/>
        </authorList>
    </citation>
    <scope>NUCLEOTIDE SEQUENCE [LARGE SCALE GENOMIC DNA]</scope>
    <source>
        <tissue evidence="8">Leaf</tissue>
    </source>
</reference>
<proteinExistence type="predicted"/>
<feature type="domain" description="Myb-like" evidence="6">
    <location>
        <begin position="9"/>
        <end position="61"/>
    </location>
</feature>
<evidence type="ECO:0000256" key="3">
    <source>
        <dbReference type="ARBA" id="ARBA00023125"/>
    </source>
</evidence>
<dbReference type="GO" id="GO:0005634">
    <property type="term" value="C:nucleus"/>
    <property type="evidence" value="ECO:0007669"/>
    <property type="project" value="UniProtKB-SubCell"/>
</dbReference>
<dbReference type="InterPro" id="IPR009057">
    <property type="entry name" value="Homeodomain-like_sf"/>
</dbReference>
<feature type="region of interest" description="Disordered" evidence="5">
    <location>
        <begin position="137"/>
        <end position="160"/>
    </location>
</feature>
<evidence type="ECO:0000259" key="7">
    <source>
        <dbReference type="PROSITE" id="PS51294"/>
    </source>
</evidence>
<dbReference type="InterPro" id="IPR001005">
    <property type="entry name" value="SANT/Myb"/>
</dbReference>
<organism evidence="8 9">
    <name type="scientific">Phaseolus angularis</name>
    <name type="common">Azuki bean</name>
    <name type="synonym">Vigna angularis</name>
    <dbReference type="NCBI Taxonomy" id="3914"/>
    <lineage>
        <taxon>Eukaryota</taxon>
        <taxon>Viridiplantae</taxon>
        <taxon>Streptophyta</taxon>
        <taxon>Embryophyta</taxon>
        <taxon>Tracheophyta</taxon>
        <taxon>Spermatophyta</taxon>
        <taxon>Magnoliopsida</taxon>
        <taxon>eudicotyledons</taxon>
        <taxon>Gunneridae</taxon>
        <taxon>Pentapetalae</taxon>
        <taxon>rosids</taxon>
        <taxon>fabids</taxon>
        <taxon>Fabales</taxon>
        <taxon>Fabaceae</taxon>
        <taxon>Papilionoideae</taxon>
        <taxon>50 kb inversion clade</taxon>
        <taxon>NPAAA clade</taxon>
        <taxon>indigoferoid/millettioid clade</taxon>
        <taxon>Phaseoleae</taxon>
        <taxon>Vigna</taxon>
    </lineage>
</organism>
<dbReference type="OrthoDB" id="2143914at2759"/>
<feature type="compositionally biased region" description="Basic and acidic residues" evidence="5">
    <location>
        <begin position="322"/>
        <end position="334"/>
    </location>
</feature>
<dbReference type="InterPro" id="IPR017930">
    <property type="entry name" value="Myb_dom"/>
</dbReference>
<comment type="caution">
    <text evidence="8">The sequence shown here is derived from an EMBL/GenBank/DDBJ whole genome shotgun (WGS) entry which is preliminary data.</text>
</comment>
<evidence type="ECO:0000313" key="9">
    <source>
        <dbReference type="Proteomes" id="UP000743370"/>
    </source>
</evidence>
<dbReference type="EMBL" id="JABFOF010000011">
    <property type="protein sequence ID" value="KAG2371660.1"/>
    <property type="molecule type" value="Genomic_DNA"/>
</dbReference>
<dbReference type="Pfam" id="PF00249">
    <property type="entry name" value="Myb_DNA-binding"/>
    <property type="match status" value="2"/>
</dbReference>
<evidence type="ECO:0000256" key="4">
    <source>
        <dbReference type="ARBA" id="ARBA00023242"/>
    </source>
</evidence>
<sequence>MVRTPCCDKNGLKKGSWTQEEDKKLIAYVTRYGHWNWRLLPKYAGLARCGKSCRLRWLNYLRPDVKRGNFSDEEEETIVRLHGKLGNRWSTIAAELPGRTDNEIKNHWHTVLKKRFQQNSIGKEAVISESSETLSENYSDLNTTSDTSGSASAAAATATNDESYDGLSGLDAYTEPLSVDFWTEPYLVDNSYVPPESEPVYFSPMYEVEIWNQNELFLQESILNRTQPYSAVLSRPAIWGFTAKTTTYQKCTTQKLHSTVYNINKRHHQQIISFAVAVGTEDRVPQIVTVPEAEATQSPLREKRAMVPGRRRPTRRWGRNADGGRGRGDELARG</sequence>
<feature type="compositionally biased region" description="Low complexity" evidence="5">
    <location>
        <begin position="143"/>
        <end position="159"/>
    </location>
</feature>
<dbReference type="PROSITE" id="PS50090">
    <property type="entry name" value="MYB_LIKE"/>
    <property type="match status" value="2"/>
</dbReference>
<dbReference type="SUPFAM" id="SSF46689">
    <property type="entry name" value="Homeodomain-like"/>
    <property type="match status" value="1"/>
</dbReference>
<gene>
    <name evidence="8" type="ORF">HKW66_Vig0218340</name>
</gene>
<feature type="domain" description="Myb-like" evidence="6">
    <location>
        <begin position="62"/>
        <end position="112"/>
    </location>
</feature>
<feature type="domain" description="HTH myb-type" evidence="7">
    <location>
        <begin position="9"/>
        <end position="61"/>
    </location>
</feature>
<evidence type="ECO:0000256" key="2">
    <source>
        <dbReference type="ARBA" id="ARBA00022737"/>
    </source>
</evidence>
<keyword evidence="3" id="KW-0238">DNA-binding</keyword>
<dbReference type="CDD" id="cd00167">
    <property type="entry name" value="SANT"/>
    <property type="match status" value="2"/>
</dbReference>
<dbReference type="InterPro" id="IPR015495">
    <property type="entry name" value="Myb_TF_plants"/>
</dbReference>
<dbReference type="Proteomes" id="UP000743370">
    <property type="component" value="Unassembled WGS sequence"/>
</dbReference>
<protein>
    <submittedName>
        <fullName evidence="8">Transcription factor</fullName>
    </submittedName>
</protein>
<comment type="subcellular location">
    <subcellularLocation>
        <location evidence="1">Nucleus</location>
    </subcellularLocation>
</comment>